<dbReference type="EMBL" id="CASHTH010001746">
    <property type="protein sequence ID" value="CAI8019339.1"/>
    <property type="molecule type" value="Genomic_DNA"/>
</dbReference>
<proteinExistence type="predicted"/>
<keyword evidence="3" id="KW-1185">Reference proteome</keyword>
<evidence type="ECO:0000313" key="2">
    <source>
        <dbReference type="EMBL" id="CAI8019339.1"/>
    </source>
</evidence>
<sequence length="176" mass="19150">MPPTGAGRQGLLRKFRESSILPNIRRQKDSTPGGGDFPQLPGEDDELLDLRSGDGEREERGAAEMEKLLSFEASETSLRSDMLISMNVTSAGGGAGIGAGLGVDMSLRQPASVHAPEIKLPSDEELAKQAQRVRLDSMDADTQREFEDEDVESATWAQHQKHVFVLSLSGKPIYSR</sequence>
<evidence type="ECO:0000313" key="3">
    <source>
        <dbReference type="Proteomes" id="UP001174909"/>
    </source>
</evidence>
<organism evidence="2 3">
    <name type="scientific">Geodia barretti</name>
    <name type="common">Barrett's horny sponge</name>
    <dbReference type="NCBI Taxonomy" id="519541"/>
    <lineage>
        <taxon>Eukaryota</taxon>
        <taxon>Metazoa</taxon>
        <taxon>Porifera</taxon>
        <taxon>Demospongiae</taxon>
        <taxon>Heteroscleromorpha</taxon>
        <taxon>Tetractinellida</taxon>
        <taxon>Astrophorina</taxon>
        <taxon>Geodiidae</taxon>
        <taxon>Geodia</taxon>
    </lineage>
</organism>
<feature type="compositionally biased region" description="Basic and acidic residues" evidence="1">
    <location>
        <begin position="48"/>
        <end position="62"/>
    </location>
</feature>
<reference evidence="2" key="1">
    <citation type="submission" date="2023-03" db="EMBL/GenBank/DDBJ databases">
        <authorList>
            <person name="Steffen K."/>
            <person name="Cardenas P."/>
        </authorList>
    </citation>
    <scope>NUCLEOTIDE SEQUENCE</scope>
</reference>
<evidence type="ECO:0000256" key="1">
    <source>
        <dbReference type="SAM" id="MobiDB-lite"/>
    </source>
</evidence>
<comment type="caution">
    <text evidence="2">The sequence shown here is derived from an EMBL/GenBank/DDBJ whole genome shotgun (WGS) entry which is preliminary data.</text>
</comment>
<feature type="region of interest" description="Disordered" evidence="1">
    <location>
        <begin position="1"/>
        <end position="62"/>
    </location>
</feature>
<protein>
    <submittedName>
        <fullName evidence="2">Uncharacterized protein</fullName>
    </submittedName>
</protein>
<dbReference type="AlphaFoldDB" id="A0AA35RY34"/>
<accession>A0AA35RY34</accession>
<name>A0AA35RY34_GEOBA</name>
<gene>
    <name evidence="2" type="ORF">GBAR_LOCUS11633</name>
</gene>
<dbReference type="Proteomes" id="UP001174909">
    <property type="component" value="Unassembled WGS sequence"/>
</dbReference>